<accession>A0A167WQM9</accession>
<dbReference type="EMBL" id="KV417791">
    <property type="protein sequence ID" value="KZP06373.1"/>
    <property type="molecule type" value="Genomic_DNA"/>
</dbReference>
<gene>
    <name evidence="1" type="ORF">FIBSPDRAFT_876614</name>
</gene>
<protein>
    <submittedName>
        <fullName evidence="1">Uncharacterized protein</fullName>
    </submittedName>
</protein>
<sequence length="84" mass="9358">MPALGPPSHIQALATRRTLLPLVLLPVLSFGLVSRTYGALNWVLHVDAFVTWLFNLALTPSAIPTKPRLPRSSKVFRRLWCLLA</sequence>
<proteinExistence type="predicted"/>
<organism evidence="1 2">
    <name type="scientific">Athelia psychrophila</name>
    <dbReference type="NCBI Taxonomy" id="1759441"/>
    <lineage>
        <taxon>Eukaryota</taxon>
        <taxon>Fungi</taxon>
        <taxon>Dikarya</taxon>
        <taxon>Basidiomycota</taxon>
        <taxon>Agaricomycotina</taxon>
        <taxon>Agaricomycetes</taxon>
        <taxon>Agaricomycetidae</taxon>
        <taxon>Atheliales</taxon>
        <taxon>Atheliaceae</taxon>
        <taxon>Athelia</taxon>
    </lineage>
</organism>
<reference evidence="1 2" key="1">
    <citation type="journal article" date="2016" name="Mol. Biol. Evol.">
        <title>Comparative Genomics of Early-Diverging Mushroom-Forming Fungi Provides Insights into the Origins of Lignocellulose Decay Capabilities.</title>
        <authorList>
            <person name="Nagy L.G."/>
            <person name="Riley R."/>
            <person name="Tritt A."/>
            <person name="Adam C."/>
            <person name="Daum C."/>
            <person name="Floudas D."/>
            <person name="Sun H."/>
            <person name="Yadav J.S."/>
            <person name="Pangilinan J."/>
            <person name="Larsson K.H."/>
            <person name="Matsuura K."/>
            <person name="Barry K."/>
            <person name="Labutti K."/>
            <person name="Kuo R."/>
            <person name="Ohm R.A."/>
            <person name="Bhattacharya S.S."/>
            <person name="Shirouzu T."/>
            <person name="Yoshinaga Y."/>
            <person name="Martin F.M."/>
            <person name="Grigoriev I.V."/>
            <person name="Hibbett D.S."/>
        </authorList>
    </citation>
    <scope>NUCLEOTIDE SEQUENCE [LARGE SCALE GENOMIC DNA]</scope>
    <source>
        <strain evidence="1 2">CBS 109695</strain>
    </source>
</reference>
<dbReference type="AlphaFoldDB" id="A0A167WQM9"/>
<dbReference type="Proteomes" id="UP000076532">
    <property type="component" value="Unassembled WGS sequence"/>
</dbReference>
<evidence type="ECO:0000313" key="2">
    <source>
        <dbReference type="Proteomes" id="UP000076532"/>
    </source>
</evidence>
<evidence type="ECO:0000313" key="1">
    <source>
        <dbReference type="EMBL" id="KZP06373.1"/>
    </source>
</evidence>
<feature type="non-terminal residue" evidence="1">
    <location>
        <position position="84"/>
    </location>
</feature>
<keyword evidence="2" id="KW-1185">Reference proteome</keyword>
<name>A0A167WQM9_9AGAM</name>